<feature type="compositionally biased region" description="Basic and acidic residues" evidence="1">
    <location>
        <begin position="190"/>
        <end position="207"/>
    </location>
</feature>
<feature type="compositionally biased region" description="Basic and acidic residues" evidence="1">
    <location>
        <begin position="639"/>
        <end position="652"/>
    </location>
</feature>
<feature type="region of interest" description="Disordered" evidence="1">
    <location>
        <begin position="603"/>
        <end position="718"/>
    </location>
</feature>
<gene>
    <name evidence="3" type="ORF">VMCG_04343</name>
</gene>
<keyword evidence="4" id="KW-1185">Reference proteome</keyword>
<dbReference type="EMBL" id="LKEA01000010">
    <property type="protein sequence ID" value="ROW06494.1"/>
    <property type="molecule type" value="Genomic_DNA"/>
</dbReference>
<feature type="compositionally biased region" description="Low complexity" evidence="1">
    <location>
        <begin position="83"/>
        <end position="94"/>
    </location>
</feature>
<feature type="compositionally biased region" description="Basic and acidic residues" evidence="1">
    <location>
        <begin position="470"/>
        <end position="490"/>
    </location>
</feature>
<feature type="compositionally biased region" description="Polar residues" evidence="1">
    <location>
        <begin position="526"/>
        <end position="556"/>
    </location>
</feature>
<feature type="compositionally biased region" description="Basic and acidic residues" evidence="1">
    <location>
        <begin position="9"/>
        <end position="27"/>
    </location>
</feature>
<feature type="compositionally biased region" description="Gly residues" evidence="1">
    <location>
        <begin position="429"/>
        <end position="439"/>
    </location>
</feature>
<feature type="domain" description="DUF7514" evidence="2">
    <location>
        <begin position="242"/>
        <end position="411"/>
    </location>
</feature>
<evidence type="ECO:0000313" key="4">
    <source>
        <dbReference type="Proteomes" id="UP000283895"/>
    </source>
</evidence>
<protein>
    <recommendedName>
        <fullName evidence="2">DUF7514 domain-containing protein</fullName>
    </recommendedName>
</protein>
<dbReference type="InterPro" id="IPR055936">
    <property type="entry name" value="DUF7514"/>
</dbReference>
<organism evidence="3 4">
    <name type="scientific">Cytospora schulzeri</name>
    <dbReference type="NCBI Taxonomy" id="448051"/>
    <lineage>
        <taxon>Eukaryota</taxon>
        <taxon>Fungi</taxon>
        <taxon>Dikarya</taxon>
        <taxon>Ascomycota</taxon>
        <taxon>Pezizomycotina</taxon>
        <taxon>Sordariomycetes</taxon>
        <taxon>Sordariomycetidae</taxon>
        <taxon>Diaporthales</taxon>
        <taxon>Cytosporaceae</taxon>
        <taxon>Cytospora</taxon>
    </lineage>
</organism>
<dbReference type="OrthoDB" id="5413703at2759"/>
<comment type="caution">
    <text evidence="3">The sequence shown here is derived from an EMBL/GenBank/DDBJ whole genome shotgun (WGS) entry which is preliminary data.</text>
</comment>
<dbReference type="STRING" id="356882.A0A423WSK4"/>
<feature type="compositionally biased region" description="Basic and acidic residues" evidence="1">
    <location>
        <begin position="498"/>
        <end position="507"/>
    </location>
</feature>
<feature type="region of interest" description="Disordered" evidence="1">
    <location>
        <begin position="1"/>
        <end position="111"/>
    </location>
</feature>
<feature type="compositionally biased region" description="Basic and acidic residues" evidence="1">
    <location>
        <begin position="34"/>
        <end position="47"/>
    </location>
</feature>
<feature type="compositionally biased region" description="Polar residues" evidence="1">
    <location>
        <begin position="669"/>
        <end position="678"/>
    </location>
</feature>
<proteinExistence type="predicted"/>
<evidence type="ECO:0000259" key="2">
    <source>
        <dbReference type="Pfam" id="PF24355"/>
    </source>
</evidence>
<feature type="compositionally biased region" description="Low complexity" evidence="1">
    <location>
        <begin position="145"/>
        <end position="156"/>
    </location>
</feature>
<reference evidence="3 4" key="1">
    <citation type="submission" date="2015-09" db="EMBL/GenBank/DDBJ databases">
        <title>Host preference determinants of Valsa canker pathogens revealed by comparative genomics.</title>
        <authorList>
            <person name="Yin Z."/>
            <person name="Huang L."/>
        </authorList>
    </citation>
    <scope>NUCLEOTIDE SEQUENCE [LARGE SCALE GENOMIC DNA]</scope>
    <source>
        <strain evidence="3 4">03-1</strain>
    </source>
</reference>
<feature type="compositionally biased region" description="Polar residues" evidence="1">
    <location>
        <begin position="617"/>
        <end position="630"/>
    </location>
</feature>
<dbReference type="AlphaFoldDB" id="A0A423WSK4"/>
<name>A0A423WSK4_9PEZI</name>
<evidence type="ECO:0000256" key="1">
    <source>
        <dbReference type="SAM" id="MobiDB-lite"/>
    </source>
</evidence>
<feature type="compositionally biased region" description="Polar residues" evidence="1">
    <location>
        <begin position="158"/>
        <end position="169"/>
    </location>
</feature>
<dbReference type="Pfam" id="PF24355">
    <property type="entry name" value="DUF7514"/>
    <property type="match status" value="1"/>
</dbReference>
<dbReference type="PANTHER" id="PTHR39611">
    <property type="entry name" value="HYDROXYPROLINE-RICH GLYCOPROTEIN DZ-HRGP-RELATED"/>
    <property type="match status" value="1"/>
</dbReference>
<evidence type="ECO:0000313" key="3">
    <source>
        <dbReference type="EMBL" id="ROW06494.1"/>
    </source>
</evidence>
<dbReference type="Proteomes" id="UP000283895">
    <property type="component" value="Unassembled WGS sequence"/>
</dbReference>
<feature type="compositionally biased region" description="Basic residues" evidence="1">
    <location>
        <begin position="557"/>
        <end position="567"/>
    </location>
</feature>
<feature type="compositionally biased region" description="Basic and acidic residues" evidence="1">
    <location>
        <begin position="123"/>
        <end position="143"/>
    </location>
</feature>
<sequence>MFGYEDDTNQPKEKERPPVLNKTDWKTSHGLAKAQKDAEDVSPRSKGEIPLSDKQTEEIRRRIEEVKERAKMTSTAEVPLMPASQAARSSATAQLKSDSPPRPDLNSVSPDLLNELRKIIREEVEQLNKGETKAEPPEADSGKTPRPSGPSSSARPWTGTQEPAPGTSSKEPDDKNATSTTAGQSPTTTQHRDSPRHSTVRFSDETKPAVPATPRATADDSKKAPTSKVSNIGLTAIDQRWGTLFDKDGTPTKRMEHVVQGLAGYIIDEFIPQQSIVVTPEKMAAFYSYHRLDKEVFPFTALFKSRSKHLNEALAGLYEDFGCQYFLVPVDARSRPTVPGLTPTGFAHWLVTMIQAYPDEEAKRLDKVVSDLPIEADSLLDGKPERLPKQISRYLLPEKPLRKSQKLVDEAMKDFMEDVNSTPASQTKGGNGGGGGGGSSSKPTPTVITQERRPSTTTSSGPSSRYVPETLHEKNRAEEGGSGHDRDRRTTSMSTGSRDTRDHDHGRRTSITHPPGPGHLGRTHSLDNNSKSFSRTPHSSSTGGSNRAPATSTSSSKKNRSPQRKPHSQSVPTGLDRNDRETDRIRGSSTITAVAATVAAVLASSSHTGGPPPAQAPNHSNASSDASTRGSRAGGGDFVLHRDKRASLDEATPRVPASAWNLRDKAGLESNSSGTSSRSAKRRSMVLPDIKGPTWDDYLKTSAPKSATPAFMKRGDEL</sequence>
<feature type="compositionally biased region" description="Basic and acidic residues" evidence="1">
    <location>
        <begin position="576"/>
        <end position="586"/>
    </location>
</feature>
<feature type="compositionally biased region" description="Low complexity" evidence="1">
    <location>
        <begin position="455"/>
        <end position="465"/>
    </location>
</feature>
<dbReference type="PANTHER" id="PTHR39611:SF1">
    <property type="entry name" value="HYDROXYPROLINE-RICH GLYCOPROTEIN DZ-HRGP"/>
    <property type="match status" value="1"/>
</dbReference>
<feature type="region of interest" description="Disordered" evidence="1">
    <location>
        <begin position="420"/>
        <end position="590"/>
    </location>
</feature>
<feature type="compositionally biased region" description="Low complexity" evidence="1">
    <location>
        <begin position="177"/>
        <end position="189"/>
    </location>
</feature>
<feature type="region of interest" description="Disordered" evidence="1">
    <location>
        <begin position="123"/>
        <end position="227"/>
    </location>
</feature>
<feature type="compositionally biased region" description="Basic and acidic residues" evidence="1">
    <location>
        <begin position="54"/>
        <end position="71"/>
    </location>
</feature>
<accession>A0A423WSK4</accession>